<feature type="domain" description="TadE-like" evidence="2">
    <location>
        <begin position="22"/>
        <end position="64"/>
    </location>
</feature>
<sequence length="136" mass="14191">MRRPVGTHGRAPREPRCARDGGQVAVEFVGMLPLILLTLVLLWQCVLVGYTYTLAGNAADEAARAGAVGDDCAAAARRHLDGAWRARAKPSCPGGPSGGMYRVRVTLKVPVLFPGAGALPFDVNGDAAAVWEGAQP</sequence>
<evidence type="ECO:0000313" key="4">
    <source>
        <dbReference type="Proteomes" id="UP000217676"/>
    </source>
</evidence>
<proteinExistence type="predicted"/>
<keyword evidence="4" id="KW-1185">Reference proteome</keyword>
<keyword evidence="1" id="KW-0472">Membrane</keyword>
<evidence type="ECO:0000259" key="2">
    <source>
        <dbReference type="Pfam" id="PF07811"/>
    </source>
</evidence>
<evidence type="ECO:0000256" key="1">
    <source>
        <dbReference type="SAM" id="Phobius"/>
    </source>
</evidence>
<dbReference type="AlphaFoldDB" id="A0A160P4E1"/>
<organism evidence="3 4">
    <name type="scientific">Streptomyces laurentii</name>
    <dbReference type="NCBI Taxonomy" id="39478"/>
    <lineage>
        <taxon>Bacteria</taxon>
        <taxon>Bacillati</taxon>
        <taxon>Actinomycetota</taxon>
        <taxon>Actinomycetes</taxon>
        <taxon>Kitasatosporales</taxon>
        <taxon>Streptomycetaceae</taxon>
        <taxon>Streptomyces</taxon>
    </lineage>
</organism>
<gene>
    <name evidence="3" type="ORF">SLA_4861</name>
</gene>
<dbReference type="InterPro" id="IPR012495">
    <property type="entry name" value="TadE-like_dom"/>
</dbReference>
<dbReference type="Pfam" id="PF07811">
    <property type="entry name" value="TadE"/>
    <property type="match status" value="1"/>
</dbReference>
<evidence type="ECO:0000313" key="3">
    <source>
        <dbReference type="EMBL" id="BAU85745.1"/>
    </source>
</evidence>
<reference evidence="3 4" key="1">
    <citation type="journal article" date="2016" name="Genome Announc.">
        <title>Complete Genome Sequence of Thiostrepton-Producing Streptomyces laurentii ATCC 31255.</title>
        <authorList>
            <person name="Doi K."/>
            <person name="Fujino Y."/>
            <person name="Nagayoshi Y."/>
            <person name="Ohshima T."/>
            <person name="Ogata S."/>
        </authorList>
    </citation>
    <scope>NUCLEOTIDE SEQUENCE [LARGE SCALE GENOMIC DNA]</scope>
    <source>
        <strain evidence="3 4">ATCC 31255</strain>
    </source>
</reference>
<protein>
    <submittedName>
        <fullName evidence="3">Septum site-determining protein</fullName>
    </submittedName>
</protein>
<name>A0A160P4E1_STRLU</name>
<feature type="transmembrane region" description="Helical" evidence="1">
    <location>
        <begin position="21"/>
        <end position="43"/>
    </location>
</feature>
<dbReference type="Proteomes" id="UP000217676">
    <property type="component" value="Chromosome"/>
</dbReference>
<accession>A0A160P4E1</accession>
<keyword evidence="1" id="KW-0812">Transmembrane</keyword>
<dbReference type="EMBL" id="AP017424">
    <property type="protein sequence ID" value="BAU85745.1"/>
    <property type="molecule type" value="Genomic_DNA"/>
</dbReference>
<keyword evidence="1" id="KW-1133">Transmembrane helix</keyword>
<dbReference type="KEGG" id="slau:SLA_4861"/>